<comment type="caution">
    <text evidence="3">The sequence shown here is derived from an EMBL/GenBank/DDBJ whole genome shotgun (WGS) entry which is preliminary data.</text>
</comment>
<evidence type="ECO:0000313" key="3">
    <source>
        <dbReference type="EMBL" id="OLQ10262.1"/>
    </source>
</evidence>
<organism evidence="3 4">
    <name type="scientific">Symbiodinium microadriaticum</name>
    <name type="common">Dinoflagellate</name>
    <name type="synonym">Zooxanthella microadriatica</name>
    <dbReference type="NCBI Taxonomy" id="2951"/>
    <lineage>
        <taxon>Eukaryota</taxon>
        <taxon>Sar</taxon>
        <taxon>Alveolata</taxon>
        <taxon>Dinophyceae</taxon>
        <taxon>Suessiales</taxon>
        <taxon>Symbiodiniaceae</taxon>
        <taxon>Symbiodinium</taxon>
    </lineage>
</organism>
<reference evidence="3 4" key="1">
    <citation type="submission" date="2016-02" db="EMBL/GenBank/DDBJ databases">
        <title>Genome analysis of coral dinoflagellate symbionts highlights evolutionary adaptations to a symbiotic lifestyle.</title>
        <authorList>
            <person name="Aranda M."/>
            <person name="Li Y."/>
            <person name="Liew Y.J."/>
            <person name="Baumgarten S."/>
            <person name="Simakov O."/>
            <person name="Wilson M."/>
            <person name="Piel J."/>
            <person name="Ashoor H."/>
            <person name="Bougouffa S."/>
            <person name="Bajic V.B."/>
            <person name="Ryu T."/>
            <person name="Ravasi T."/>
            <person name="Bayer T."/>
            <person name="Micklem G."/>
            <person name="Kim H."/>
            <person name="Bhak J."/>
            <person name="Lajeunesse T.C."/>
            <person name="Voolstra C.R."/>
        </authorList>
    </citation>
    <scope>NUCLEOTIDE SEQUENCE [LARGE SCALE GENOMIC DNA]</scope>
    <source>
        <strain evidence="3 4">CCMP2467</strain>
    </source>
</reference>
<evidence type="ECO:0000256" key="1">
    <source>
        <dbReference type="SAM" id="MobiDB-lite"/>
    </source>
</evidence>
<accession>A0A1Q9ES67</accession>
<name>A0A1Q9ES67_SYMMI</name>
<feature type="transmembrane region" description="Helical" evidence="2">
    <location>
        <begin position="72"/>
        <end position="92"/>
    </location>
</feature>
<keyword evidence="2" id="KW-0472">Membrane</keyword>
<evidence type="ECO:0000313" key="4">
    <source>
        <dbReference type="Proteomes" id="UP000186817"/>
    </source>
</evidence>
<feature type="compositionally biased region" description="Low complexity" evidence="1">
    <location>
        <begin position="11"/>
        <end position="22"/>
    </location>
</feature>
<sequence>MSAFRRRSGVRADAASDRAAASHTYQHADRIPVKTEQLALSKKSAKCQNMPEWHVTASQAVKGRVHLQPPELLFLVCGAGNVVCLGLLQLLMGKATPVRLRARAQARLLPRGEVAAEPAAHLPTQNRKLPAIITRSQLPSGSEALPRVFRAAAEVDARATVRSVDAIGAAGHASGKAMLALLARPTLRPVLPSAVFMAPFALSSGLTAALSALAQQLEFQEAQSQLRNGEAIFAYLDDTYIVSAPRE</sequence>
<proteinExistence type="predicted"/>
<gene>
    <name evidence="3" type="ORF">AK812_SmicGene6023</name>
</gene>
<keyword evidence="2" id="KW-1133">Transmembrane helix</keyword>
<dbReference type="OrthoDB" id="1632545at2759"/>
<dbReference type="AlphaFoldDB" id="A0A1Q9ES67"/>
<evidence type="ECO:0000256" key="2">
    <source>
        <dbReference type="SAM" id="Phobius"/>
    </source>
</evidence>
<protein>
    <submittedName>
        <fullName evidence="3">Uncharacterized protein</fullName>
    </submittedName>
</protein>
<dbReference type="EMBL" id="LSRX01000081">
    <property type="protein sequence ID" value="OLQ10262.1"/>
    <property type="molecule type" value="Genomic_DNA"/>
</dbReference>
<keyword evidence="2" id="KW-0812">Transmembrane</keyword>
<keyword evidence="4" id="KW-1185">Reference proteome</keyword>
<feature type="region of interest" description="Disordered" evidence="1">
    <location>
        <begin position="1"/>
        <end position="27"/>
    </location>
</feature>
<dbReference type="Proteomes" id="UP000186817">
    <property type="component" value="Unassembled WGS sequence"/>
</dbReference>